<sequence length="210" mass="23639">MSSQGRFFTQLLRVARPLIKRFLSSQSGDQTSTRGPRPSSSPRPSRSHQQQSSKQPQSSQQPQRQSSSSRNASAHKAPVTAGAYPGDYTGRLTAVYDPHPDGNPDPGEVVWAWVPYEEDHSQGKDRPVLLAGWDGPWMLGFMLTSKDHDDRRDHAEFVDIGSGAWDKERRPSEARISRVIRINPDSVRRVGAILDKSRFDLVISEYNRHH</sequence>
<dbReference type="Pfam" id="PF02452">
    <property type="entry name" value="PemK_toxin"/>
    <property type="match status" value="1"/>
</dbReference>
<gene>
    <name evidence="2" type="ORF">J2S67_000772</name>
</gene>
<protein>
    <recommendedName>
        <fullName evidence="4">Type II toxin-antitoxin system PemK/MazF family toxin</fullName>
    </recommendedName>
</protein>
<dbReference type="InterPro" id="IPR003477">
    <property type="entry name" value="PemK-like"/>
</dbReference>
<proteinExistence type="predicted"/>
<evidence type="ECO:0000313" key="3">
    <source>
        <dbReference type="Proteomes" id="UP001180715"/>
    </source>
</evidence>
<feature type="compositionally biased region" description="Low complexity" evidence="1">
    <location>
        <begin position="30"/>
        <end position="70"/>
    </location>
</feature>
<evidence type="ECO:0000313" key="2">
    <source>
        <dbReference type="EMBL" id="MDR7293504.1"/>
    </source>
</evidence>
<keyword evidence="3" id="KW-1185">Reference proteome</keyword>
<dbReference type="Proteomes" id="UP001180715">
    <property type="component" value="Unassembled WGS sequence"/>
</dbReference>
<dbReference type="EMBL" id="JAVDXX010000001">
    <property type="protein sequence ID" value="MDR7293504.1"/>
    <property type="molecule type" value="Genomic_DNA"/>
</dbReference>
<comment type="caution">
    <text evidence="2">The sequence shown here is derived from an EMBL/GenBank/DDBJ whole genome shotgun (WGS) entry which is preliminary data.</text>
</comment>
<feature type="region of interest" description="Disordered" evidence="1">
    <location>
        <begin position="22"/>
        <end position="86"/>
    </location>
</feature>
<accession>A0ABU1YYS2</accession>
<dbReference type="SUPFAM" id="SSF50118">
    <property type="entry name" value="Cell growth inhibitor/plasmid maintenance toxic component"/>
    <property type="match status" value="1"/>
</dbReference>
<reference evidence="2" key="1">
    <citation type="submission" date="2023-07" db="EMBL/GenBank/DDBJ databases">
        <title>Sequencing the genomes of 1000 actinobacteria strains.</title>
        <authorList>
            <person name="Klenk H.-P."/>
        </authorList>
    </citation>
    <scope>NUCLEOTIDE SEQUENCE</scope>
    <source>
        <strain evidence="2">DSM 13068</strain>
    </source>
</reference>
<organism evidence="2 3">
    <name type="scientific">Pseudoglutamicibacter albus</name>
    <dbReference type="NCBI Taxonomy" id="98671"/>
    <lineage>
        <taxon>Bacteria</taxon>
        <taxon>Bacillati</taxon>
        <taxon>Actinomycetota</taxon>
        <taxon>Actinomycetes</taxon>
        <taxon>Micrococcales</taxon>
        <taxon>Micrococcaceae</taxon>
        <taxon>Pseudoglutamicibacter</taxon>
    </lineage>
</organism>
<evidence type="ECO:0008006" key="4">
    <source>
        <dbReference type="Google" id="ProtNLM"/>
    </source>
</evidence>
<name>A0ABU1YYS2_9MICC</name>
<dbReference type="RefSeq" id="WP_035755207.1">
    <property type="nucleotide sequence ID" value="NZ_JAVDXX010000001.1"/>
</dbReference>
<evidence type="ECO:0000256" key="1">
    <source>
        <dbReference type="SAM" id="MobiDB-lite"/>
    </source>
</evidence>